<dbReference type="PANTHER" id="PTHR37542:SF3">
    <property type="entry name" value="PRION-INHIBITION AND PROPAGATION HELO DOMAIN-CONTAINING PROTEIN"/>
    <property type="match status" value="1"/>
</dbReference>
<dbReference type="OrthoDB" id="1911848at2759"/>
<dbReference type="EMBL" id="JAHFYH010000079">
    <property type="protein sequence ID" value="KAH0214840.1"/>
    <property type="molecule type" value="Genomic_DNA"/>
</dbReference>
<dbReference type="InterPro" id="IPR000719">
    <property type="entry name" value="Prot_kinase_dom"/>
</dbReference>
<reference evidence="2" key="1">
    <citation type="journal article" date="2021" name="J Fungi (Basel)">
        <title>Virulence traits and population genomics of the black yeast Aureobasidium melanogenum.</title>
        <authorList>
            <person name="Cernosa A."/>
            <person name="Sun X."/>
            <person name="Gostincar C."/>
            <person name="Fang C."/>
            <person name="Gunde-Cimerman N."/>
            <person name="Song Z."/>
        </authorList>
    </citation>
    <scope>NUCLEOTIDE SEQUENCE</scope>
    <source>
        <strain evidence="2">EXF-8016</strain>
    </source>
</reference>
<feature type="non-terminal residue" evidence="2">
    <location>
        <position position="508"/>
    </location>
</feature>
<dbReference type="PANTHER" id="PTHR37542">
    <property type="entry name" value="HELO DOMAIN-CONTAINING PROTEIN-RELATED"/>
    <property type="match status" value="1"/>
</dbReference>
<dbReference type="GO" id="GO:0005524">
    <property type="term" value="F:ATP binding"/>
    <property type="evidence" value="ECO:0007669"/>
    <property type="project" value="InterPro"/>
</dbReference>
<dbReference type="Proteomes" id="UP000767238">
    <property type="component" value="Unassembled WGS sequence"/>
</dbReference>
<sequence length="508" mass="57843">MSGFEIVALVLATPDIVVKIIALGKDISSRIRAVKDPRSMMGDLSTFDRTLLLSAQFEAGRAYCQNNENDSSMRQRLEDNFMTIQKLLLEVQAYVLKVESSSRSHRFWVKNEPKKKLAESSTRLQTLLSDFTDVIQLTNIKDTRPSHLQLSDTDFQWGFSPQRHLVGPGIYCLEGDLAQARNGVQPRHGWFLCERRAYNSGDKATVEHNMRYLSEKLNALPNKMETLDFVGFKDNIDESCFDLVFDLPGGILIEKTLADMLYLSNEKPSLNLRIHLCKQVANAIFQVHEANMVHKSVRSQNLLFFPGVESDIGSDCQVFLVNWHMLRRVDAATQRFPEQDPMMGIYQHPSRQGIRAQEKYNMSHDIYSLGVCMIEILLWLPLVNARPGRPTCLSEGFISELARMGVKPSEIMHEKQGSDSDFEMDSDTESIDREVDYPNAQEFHRLLKRIAKSTMPALVGERLSQLMLDCLTVMDDGFGTRHLVREDSVETGLNYLAAVKMVLEEIRI</sequence>
<proteinExistence type="predicted"/>
<dbReference type="AlphaFoldDB" id="A0A9P8G9G7"/>
<comment type="caution">
    <text evidence="2">The sequence shown here is derived from an EMBL/GenBank/DDBJ whole genome shotgun (WGS) entry which is preliminary data.</text>
</comment>
<protein>
    <recommendedName>
        <fullName evidence="1">Protein kinase domain-containing protein</fullName>
    </recommendedName>
</protein>
<evidence type="ECO:0000259" key="1">
    <source>
        <dbReference type="PROSITE" id="PS50011"/>
    </source>
</evidence>
<dbReference type="Gene3D" id="1.10.510.10">
    <property type="entry name" value="Transferase(Phosphotransferase) domain 1"/>
    <property type="match status" value="1"/>
</dbReference>
<dbReference type="SUPFAM" id="SSF56112">
    <property type="entry name" value="Protein kinase-like (PK-like)"/>
    <property type="match status" value="1"/>
</dbReference>
<accession>A0A9P8G9G7</accession>
<feature type="domain" description="Protein kinase" evidence="1">
    <location>
        <begin position="81"/>
        <end position="478"/>
    </location>
</feature>
<reference evidence="2" key="2">
    <citation type="submission" date="2021-08" db="EMBL/GenBank/DDBJ databases">
        <authorList>
            <person name="Gostincar C."/>
            <person name="Sun X."/>
            <person name="Song Z."/>
            <person name="Gunde-Cimerman N."/>
        </authorList>
    </citation>
    <scope>NUCLEOTIDE SEQUENCE</scope>
    <source>
        <strain evidence="2">EXF-8016</strain>
    </source>
</reference>
<dbReference type="Pfam" id="PF07714">
    <property type="entry name" value="PK_Tyr_Ser-Thr"/>
    <property type="match status" value="1"/>
</dbReference>
<dbReference type="PROSITE" id="PS50011">
    <property type="entry name" value="PROTEIN_KINASE_DOM"/>
    <property type="match status" value="1"/>
</dbReference>
<evidence type="ECO:0000313" key="2">
    <source>
        <dbReference type="EMBL" id="KAH0214840.1"/>
    </source>
</evidence>
<dbReference type="GO" id="GO:0004672">
    <property type="term" value="F:protein kinase activity"/>
    <property type="evidence" value="ECO:0007669"/>
    <property type="project" value="InterPro"/>
</dbReference>
<name>A0A9P8G9G7_AURME</name>
<gene>
    <name evidence="2" type="ORF">KCV03_g8301</name>
</gene>
<organism evidence="2 3">
    <name type="scientific">Aureobasidium melanogenum</name>
    <name type="common">Aureobasidium pullulans var. melanogenum</name>
    <dbReference type="NCBI Taxonomy" id="46634"/>
    <lineage>
        <taxon>Eukaryota</taxon>
        <taxon>Fungi</taxon>
        <taxon>Dikarya</taxon>
        <taxon>Ascomycota</taxon>
        <taxon>Pezizomycotina</taxon>
        <taxon>Dothideomycetes</taxon>
        <taxon>Dothideomycetidae</taxon>
        <taxon>Dothideales</taxon>
        <taxon>Saccotheciaceae</taxon>
        <taxon>Aureobasidium</taxon>
    </lineage>
</organism>
<evidence type="ECO:0000313" key="3">
    <source>
        <dbReference type="Proteomes" id="UP000767238"/>
    </source>
</evidence>
<dbReference type="InterPro" id="IPR001245">
    <property type="entry name" value="Ser-Thr/Tyr_kinase_cat_dom"/>
</dbReference>
<dbReference type="InterPro" id="IPR011009">
    <property type="entry name" value="Kinase-like_dom_sf"/>
</dbReference>